<name>A0A914GWS8_GLORO</name>
<sequence length="215" mass="24246">MAGFPSLDNSFMWQHTWPSADVLCEFIATNPNLWCGASTLEIGAGVAALPSMTALRCGAARVVITEQNRLDKAFEQIRCNLERNFGKAHIEESVRILGLDWLEADESLERIFAETPKVDFIFGSDVFYDPCVFESLVLLLRKCFDRFPRLEAFIAYQIRDSDWSLEELLKAKGLRCLLIRCVDTDQHSICLAKFFSVPPTVMMDCGKMTFAGIEG</sequence>
<keyword evidence="5" id="KW-1185">Reference proteome</keyword>
<reference evidence="6" key="1">
    <citation type="submission" date="2022-11" db="UniProtKB">
        <authorList>
            <consortium name="WormBaseParasite"/>
        </authorList>
    </citation>
    <scope>IDENTIFICATION</scope>
</reference>
<dbReference type="GO" id="GO:0005634">
    <property type="term" value="C:nucleus"/>
    <property type="evidence" value="ECO:0007669"/>
    <property type="project" value="TreeGrafter"/>
</dbReference>
<comment type="similarity">
    <text evidence="4">Belongs to the methyltransferase superfamily. METTL23 family.</text>
</comment>
<evidence type="ECO:0000256" key="4">
    <source>
        <dbReference type="ARBA" id="ARBA00043988"/>
    </source>
</evidence>
<proteinExistence type="inferred from homology"/>
<accession>A0A914GWS8</accession>
<dbReference type="Gene3D" id="3.40.50.150">
    <property type="entry name" value="Vaccinia Virus protein VP39"/>
    <property type="match status" value="1"/>
</dbReference>
<dbReference type="SUPFAM" id="SSF53335">
    <property type="entry name" value="S-adenosyl-L-methionine-dependent methyltransferases"/>
    <property type="match status" value="1"/>
</dbReference>
<evidence type="ECO:0000256" key="2">
    <source>
        <dbReference type="ARBA" id="ARBA00022679"/>
    </source>
</evidence>
<keyword evidence="2" id="KW-0808">Transferase</keyword>
<dbReference type="AlphaFoldDB" id="A0A914GWS8"/>
<evidence type="ECO:0000256" key="1">
    <source>
        <dbReference type="ARBA" id="ARBA00022603"/>
    </source>
</evidence>
<protein>
    <submittedName>
        <fullName evidence="6">Uncharacterized protein</fullName>
    </submittedName>
</protein>
<dbReference type="InterPro" id="IPR029063">
    <property type="entry name" value="SAM-dependent_MTases_sf"/>
</dbReference>
<keyword evidence="1" id="KW-0489">Methyltransferase</keyword>
<dbReference type="PANTHER" id="PTHR14614:SF164">
    <property type="entry name" value="HISTONE-ARGININE METHYLTRANSFERASE METTL23"/>
    <property type="match status" value="1"/>
</dbReference>
<evidence type="ECO:0000313" key="5">
    <source>
        <dbReference type="Proteomes" id="UP000887572"/>
    </source>
</evidence>
<dbReference type="GO" id="GO:0005737">
    <property type="term" value="C:cytoplasm"/>
    <property type="evidence" value="ECO:0007669"/>
    <property type="project" value="TreeGrafter"/>
</dbReference>
<dbReference type="InterPro" id="IPR019410">
    <property type="entry name" value="Methyltransf_16"/>
</dbReference>
<organism evidence="5 6">
    <name type="scientific">Globodera rostochiensis</name>
    <name type="common">Golden nematode worm</name>
    <name type="synonym">Heterodera rostochiensis</name>
    <dbReference type="NCBI Taxonomy" id="31243"/>
    <lineage>
        <taxon>Eukaryota</taxon>
        <taxon>Metazoa</taxon>
        <taxon>Ecdysozoa</taxon>
        <taxon>Nematoda</taxon>
        <taxon>Chromadorea</taxon>
        <taxon>Rhabditida</taxon>
        <taxon>Tylenchina</taxon>
        <taxon>Tylenchomorpha</taxon>
        <taxon>Tylenchoidea</taxon>
        <taxon>Heteroderidae</taxon>
        <taxon>Heteroderinae</taxon>
        <taxon>Globodera</taxon>
    </lineage>
</organism>
<dbReference type="PANTHER" id="PTHR14614">
    <property type="entry name" value="HEPATOCELLULAR CARCINOMA-ASSOCIATED ANTIGEN"/>
    <property type="match status" value="1"/>
</dbReference>
<dbReference type="Proteomes" id="UP000887572">
    <property type="component" value="Unplaced"/>
</dbReference>
<evidence type="ECO:0000256" key="3">
    <source>
        <dbReference type="ARBA" id="ARBA00022691"/>
    </source>
</evidence>
<evidence type="ECO:0000313" key="6">
    <source>
        <dbReference type="WBParaSite" id="Gr19_v10_g1189.t1"/>
    </source>
</evidence>
<dbReference type="GO" id="GO:0008168">
    <property type="term" value="F:methyltransferase activity"/>
    <property type="evidence" value="ECO:0007669"/>
    <property type="project" value="UniProtKB-KW"/>
</dbReference>
<dbReference type="GO" id="GO:0032259">
    <property type="term" value="P:methylation"/>
    <property type="evidence" value="ECO:0007669"/>
    <property type="project" value="UniProtKB-KW"/>
</dbReference>
<dbReference type="WBParaSite" id="Gr19_v10_g1189.t1">
    <property type="protein sequence ID" value="Gr19_v10_g1189.t1"/>
    <property type="gene ID" value="Gr19_v10_g1189"/>
</dbReference>
<keyword evidence="3" id="KW-0949">S-adenosyl-L-methionine</keyword>
<dbReference type="Pfam" id="PF10294">
    <property type="entry name" value="Methyltransf_16"/>
    <property type="match status" value="1"/>
</dbReference>